<evidence type="ECO:0000256" key="1">
    <source>
        <dbReference type="SAM" id="MobiDB-lite"/>
    </source>
</evidence>
<evidence type="ECO:0000313" key="2">
    <source>
        <dbReference type="EMBL" id="PTM78064.1"/>
    </source>
</evidence>
<name>A0ABX5J572_9RHOB</name>
<protein>
    <submittedName>
        <fullName evidence="2">Uncharacterized protein</fullName>
    </submittedName>
</protein>
<gene>
    <name evidence="2" type="ORF">C8J29_10419</name>
</gene>
<keyword evidence="3" id="KW-1185">Reference proteome</keyword>
<feature type="region of interest" description="Disordered" evidence="1">
    <location>
        <begin position="1"/>
        <end position="43"/>
    </location>
</feature>
<dbReference type="EMBL" id="PZZW01000004">
    <property type="protein sequence ID" value="PTM78064.1"/>
    <property type="molecule type" value="Genomic_DNA"/>
</dbReference>
<feature type="compositionally biased region" description="Acidic residues" evidence="1">
    <location>
        <begin position="9"/>
        <end position="24"/>
    </location>
</feature>
<sequence length="43" mass="4478">MTGRPLDGIEPEAEGAFDPAEPDAAEPSLAPHPAADIPYTKCE</sequence>
<proteinExistence type="predicted"/>
<comment type="caution">
    <text evidence="2">The sequence shown here is derived from an EMBL/GenBank/DDBJ whole genome shotgun (WGS) entry which is preliminary data.</text>
</comment>
<dbReference type="Proteomes" id="UP000240800">
    <property type="component" value="Unassembled WGS sequence"/>
</dbReference>
<evidence type="ECO:0000313" key="3">
    <source>
        <dbReference type="Proteomes" id="UP000240800"/>
    </source>
</evidence>
<accession>A0ABX5J572</accession>
<organism evidence="2 3">
    <name type="scientific">Cereibacter johrii</name>
    <dbReference type="NCBI Taxonomy" id="445629"/>
    <lineage>
        <taxon>Bacteria</taxon>
        <taxon>Pseudomonadati</taxon>
        <taxon>Pseudomonadota</taxon>
        <taxon>Alphaproteobacteria</taxon>
        <taxon>Rhodobacterales</taxon>
        <taxon>Paracoccaceae</taxon>
        <taxon>Cereibacter</taxon>
    </lineage>
</organism>
<reference evidence="2 3" key="1">
    <citation type="submission" date="2018-04" db="EMBL/GenBank/DDBJ databases">
        <title>Genomic Encyclopedia of Type Strains, Phase III (KMG-III): the genomes of soil and plant-associated and newly described type strains.</title>
        <authorList>
            <person name="Whitman W."/>
        </authorList>
    </citation>
    <scope>NUCLEOTIDE SEQUENCE [LARGE SCALE GENOMIC DNA]</scope>
    <source>
        <strain evidence="2 3">JA192</strain>
    </source>
</reference>